<dbReference type="AlphaFoldDB" id="A6NSI2"/>
<dbReference type="EMBL" id="AAXG02000008">
    <property type="protein sequence ID" value="EDN00939.1"/>
    <property type="molecule type" value="Genomic_DNA"/>
</dbReference>
<dbReference type="eggNOG" id="COG1143">
    <property type="taxonomic scope" value="Bacteria"/>
</dbReference>
<feature type="domain" description="4Fe-4S ferredoxin-type" evidence="4">
    <location>
        <begin position="180"/>
        <end position="209"/>
    </location>
</feature>
<dbReference type="Proteomes" id="UP000003639">
    <property type="component" value="Unassembled WGS sequence"/>
</dbReference>
<sequence length="251" mass="27457">MIVYFTGTGNSRYCAQLLADRLGDHCTDAFHFIRDGVAAELSSTRPWVFVCPTYGWQLPRVFVDFIRAGRFSGSKDAYFVMTCGAEIGNAAPKNRALCGEKGFRYRGTLQVVMPENYIAMFNAPEREEALGIVAAARPVLEQGAGYIQRGEDFPDRKAGAVDKLKSGPVNTLFYRFNVKAKPFHVAGSCVSCGKCAAACPLGNIRMEQGLPVWGKRCTHCMACICGCPTGAIEYGKVSQGKPRYQCPDYQG</sequence>
<evidence type="ECO:0000313" key="6">
    <source>
        <dbReference type="Proteomes" id="UP000003639"/>
    </source>
</evidence>
<dbReference type="SUPFAM" id="SSF52218">
    <property type="entry name" value="Flavoproteins"/>
    <property type="match status" value="1"/>
</dbReference>
<dbReference type="InterPro" id="IPR017896">
    <property type="entry name" value="4Fe4S_Fe-S-bd"/>
</dbReference>
<dbReference type="InterPro" id="IPR029039">
    <property type="entry name" value="Flavoprotein-like_sf"/>
</dbReference>
<dbReference type="PROSITE" id="PS51379">
    <property type="entry name" value="4FE4S_FER_2"/>
    <property type="match status" value="2"/>
</dbReference>
<evidence type="ECO:0000313" key="5">
    <source>
        <dbReference type="EMBL" id="EDN00939.1"/>
    </source>
</evidence>
<reference evidence="5 6" key="1">
    <citation type="submission" date="2007-04" db="EMBL/GenBank/DDBJ databases">
        <authorList>
            <person name="Fulton L."/>
            <person name="Clifton S."/>
            <person name="Fulton B."/>
            <person name="Xu J."/>
            <person name="Minx P."/>
            <person name="Pepin K.H."/>
            <person name="Johnson M."/>
            <person name="Thiruvilangam P."/>
            <person name="Bhonagiri V."/>
            <person name="Nash W.E."/>
            <person name="Mardis E.R."/>
            <person name="Wilson R.K."/>
        </authorList>
    </citation>
    <scope>NUCLEOTIDE SEQUENCE [LARGE SCALE GENOMIC DNA]</scope>
    <source>
        <strain evidence="5 6">ATCC 29799</strain>
    </source>
</reference>
<accession>A6NSI2</accession>
<dbReference type="SUPFAM" id="SSF54862">
    <property type="entry name" value="4Fe-4S ferredoxins"/>
    <property type="match status" value="1"/>
</dbReference>
<proteinExistence type="predicted"/>
<evidence type="ECO:0000256" key="3">
    <source>
        <dbReference type="ARBA" id="ARBA00023014"/>
    </source>
</evidence>
<organism evidence="5 6">
    <name type="scientific">Pseudoflavonifractor capillosus ATCC 29799</name>
    <dbReference type="NCBI Taxonomy" id="411467"/>
    <lineage>
        <taxon>Bacteria</taxon>
        <taxon>Bacillati</taxon>
        <taxon>Bacillota</taxon>
        <taxon>Clostridia</taxon>
        <taxon>Eubacteriales</taxon>
        <taxon>Oscillospiraceae</taxon>
        <taxon>Pseudoflavonifractor</taxon>
    </lineage>
</organism>
<feature type="domain" description="4Fe-4S ferredoxin-type" evidence="4">
    <location>
        <begin position="215"/>
        <end position="237"/>
    </location>
</feature>
<comment type="caution">
    <text evidence="5">The sequence shown here is derived from an EMBL/GenBank/DDBJ whole genome shotgun (WGS) entry which is preliminary data.</text>
</comment>
<keyword evidence="3" id="KW-0411">Iron-sulfur</keyword>
<dbReference type="InterPro" id="IPR047964">
    <property type="entry name" value="EFR1-like"/>
</dbReference>
<keyword evidence="6" id="KW-1185">Reference proteome</keyword>
<evidence type="ECO:0000256" key="1">
    <source>
        <dbReference type="ARBA" id="ARBA00022723"/>
    </source>
</evidence>
<dbReference type="STRING" id="411467.BACCAP_01161"/>
<dbReference type="PROSITE" id="PS00198">
    <property type="entry name" value="4FE4S_FER_1"/>
    <property type="match status" value="1"/>
</dbReference>
<dbReference type="GO" id="GO:0051536">
    <property type="term" value="F:iron-sulfur cluster binding"/>
    <property type="evidence" value="ECO:0007669"/>
    <property type="project" value="UniProtKB-KW"/>
</dbReference>
<protein>
    <submittedName>
        <fullName evidence="5">4Fe-4S binding domain protein</fullName>
    </submittedName>
</protein>
<reference evidence="5 6" key="2">
    <citation type="submission" date="2007-06" db="EMBL/GenBank/DDBJ databases">
        <title>Draft genome sequence of Pseudoflavonifractor capillosus ATCC 29799.</title>
        <authorList>
            <person name="Sudarsanam P."/>
            <person name="Ley R."/>
            <person name="Guruge J."/>
            <person name="Turnbaugh P.J."/>
            <person name="Mahowald M."/>
            <person name="Liep D."/>
            <person name="Gordon J."/>
        </authorList>
    </citation>
    <scope>NUCLEOTIDE SEQUENCE [LARGE SCALE GENOMIC DNA]</scope>
    <source>
        <strain evidence="5 6">ATCC 29799</strain>
    </source>
</reference>
<keyword evidence="1" id="KW-0479">Metal-binding</keyword>
<dbReference type="InterPro" id="IPR017900">
    <property type="entry name" value="4Fe4S_Fe_S_CS"/>
</dbReference>
<dbReference type="RefSeq" id="WP_006571709.1">
    <property type="nucleotide sequence ID" value="NZ_AAXG02000008.1"/>
</dbReference>
<dbReference type="Gene3D" id="3.30.70.20">
    <property type="match status" value="1"/>
</dbReference>
<dbReference type="OrthoDB" id="9813995at2"/>
<dbReference type="GO" id="GO:0046872">
    <property type="term" value="F:metal ion binding"/>
    <property type="evidence" value="ECO:0007669"/>
    <property type="project" value="UniProtKB-KW"/>
</dbReference>
<keyword evidence="2" id="KW-0408">Iron</keyword>
<gene>
    <name evidence="5" type="ORF">BACCAP_01161</name>
</gene>
<name>A6NSI2_9FIRM</name>
<evidence type="ECO:0000256" key="2">
    <source>
        <dbReference type="ARBA" id="ARBA00023004"/>
    </source>
</evidence>
<dbReference type="Gene3D" id="3.40.50.360">
    <property type="match status" value="1"/>
</dbReference>
<dbReference type="NCBIfam" id="NF038196">
    <property type="entry name" value="ferrodoxin_EFR1"/>
    <property type="match status" value="1"/>
</dbReference>
<evidence type="ECO:0000259" key="4">
    <source>
        <dbReference type="PROSITE" id="PS51379"/>
    </source>
</evidence>